<evidence type="ECO:0000256" key="10">
    <source>
        <dbReference type="SAM" id="MobiDB-lite"/>
    </source>
</evidence>
<dbReference type="SUPFAM" id="SSF50677">
    <property type="entry name" value="ValRS/IleRS/LeuRS editing domain"/>
    <property type="match status" value="1"/>
</dbReference>
<dbReference type="InterPro" id="IPR004493">
    <property type="entry name" value="Leu-tRNA-synth_Ia_arc/euk"/>
</dbReference>
<evidence type="ECO:0000256" key="5">
    <source>
        <dbReference type="ARBA" id="ARBA00022840"/>
    </source>
</evidence>
<reference evidence="13 14" key="1">
    <citation type="submission" date="2024-03" db="EMBL/GenBank/DDBJ databases">
        <authorList>
            <person name="Brejova B."/>
        </authorList>
    </citation>
    <scope>NUCLEOTIDE SEQUENCE [LARGE SCALE GENOMIC DNA]</scope>
    <source>
        <strain evidence="13 14">CBS 14171</strain>
    </source>
</reference>
<dbReference type="Gene3D" id="3.40.50.620">
    <property type="entry name" value="HUPs"/>
    <property type="match status" value="1"/>
</dbReference>
<feature type="domain" description="Aminoacyl-tRNA synthetase class Ia" evidence="11">
    <location>
        <begin position="50"/>
        <end position="115"/>
    </location>
</feature>
<dbReference type="Pfam" id="PF00133">
    <property type="entry name" value="tRNA-synt_1"/>
    <property type="match status" value="2"/>
</dbReference>
<evidence type="ECO:0000256" key="2">
    <source>
        <dbReference type="ARBA" id="ARBA00013164"/>
    </source>
</evidence>
<dbReference type="PANTHER" id="PTHR45794">
    <property type="entry name" value="LEUCYL-TRNA SYNTHETASE"/>
    <property type="match status" value="1"/>
</dbReference>
<evidence type="ECO:0000256" key="3">
    <source>
        <dbReference type="ARBA" id="ARBA00022598"/>
    </source>
</evidence>
<dbReference type="SUPFAM" id="SSF52374">
    <property type="entry name" value="Nucleotidylyl transferase"/>
    <property type="match status" value="1"/>
</dbReference>
<name>A0ABP0ZES2_9ASCO</name>
<evidence type="ECO:0000259" key="11">
    <source>
        <dbReference type="Pfam" id="PF00133"/>
    </source>
</evidence>
<feature type="region of interest" description="Disordered" evidence="10">
    <location>
        <begin position="127"/>
        <end position="165"/>
    </location>
</feature>
<organism evidence="13 14">
    <name type="scientific">Lodderomyces beijingensis</name>
    <dbReference type="NCBI Taxonomy" id="1775926"/>
    <lineage>
        <taxon>Eukaryota</taxon>
        <taxon>Fungi</taxon>
        <taxon>Dikarya</taxon>
        <taxon>Ascomycota</taxon>
        <taxon>Saccharomycotina</taxon>
        <taxon>Pichiomycetes</taxon>
        <taxon>Debaryomycetaceae</taxon>
        <taxon>Candida/Lodderomyces clade</taxon>
        <taxon>Lodderomyces</taxon>
    </lineage>
</organism>
<protein>
    <recommendedName>
        <fullName evidence="2">leucine--tRNA ligase</fullName>
        <ecNumber evidence="2">6.1.1.4</ecNumber>
    </recommendedName>
    <alternativeName>
        <fullName evidence="8">Leucyl-tRNA synthetase</fullName>
    </alternativeName>
</protein>
<evidence type="ECO:0000256" key="4">
    <source>
        <dbReference type="ARBA" id="ARBA00022741"/>
    </source>
</evidence>
<evidence type="ECO:0000313" key="13">
    <source>
        <dbReference type="EMBL" id="CAK9436325.1"/>
    </source>
</evidence>
<keyword evidence="4" id="KW-0547">Nucleotide-binding</keyword>
<dbReference type="InterPro" id="IPR009080">
    <property type="entry name" value="tRNAsynth_Ia_anticodon-bd"/>
</dbReference>
<evidence type="ECO:0000313" key="14">
    <source>
        <dbReference type="Proteomes" id="UP001497383"/>
    </source>
</evidence>
<comment type="similarity">
    <text evidence="1">Belongs to the class-I aminoacyl-tRNA synthetase family.</text>
</comment>
<dbReference type="RefSeq" id="XP_066827821.1">
    <property type="nucleotide sequence ID" value="XM_066976852.1"/>
</dbReference>
<gene>
    <name evidence="13" type="ORF">LODBEIA_P08830</name>
</gene>
<feature type="domain" description="Methionyl/Valyl/Leucyl/Isoleucyl-tRNA synthetase anticodon-binding" evidence="12">
    <location>
        <begin position="812"/>
        <end position="941"/>
    </location>
</feature>
<feature type="domain" description="Aminoacyl-tRNA synthetase class Ia" evidence="11">
    <location>
        <begin position="199"/>
        <end position="774"/>
    </location>
</feature>
<dbReference type="SUPFAM" id="SSF47323">
    <property type="entry name" value="Anticodon-binding domain of a subclass of class I aminoacyl-tRNA synthetases"/>
    <property type="match status" value="1"/>
</dbReference>
<accession>A0ABP0ZES2</accession>
<dbReference type="PANTHER" id="PTHR45794:SF1">
    <property type="entry name" value="LEUCINE--TRNA LIGASE, CYTOPLASMIC"/>
    <property type="match status" value="1"/>
</dbReference>
<sequence>MSSGVTFEKTFRRDALIEIEKKYQKEWAEAKYFEVDAPTFEEVPTTDVDEVREKIPKYFATMAYPYMNGVLHAGHAFTLSKVEFATGFERMNGKRALFPLGFHCTGMPIKAAADKIKREVELFGADFAGAPSEEEPEDEGALAKDEKKQENKREDLSKFSSKKSKAAAKTGRAKFQFEIMLQLGIPRDEVAKFANTEHWLKFFPPLCQKDVTAFGGRVDWRRSMITTDENPYYDAFVRWQINRLRECGKIKFGERYTIYSEKDGQACLDHDRQSGEGVTPQEYVGIKIKVEEFAPEAQESFKNEKFDISDKKIYLVAATLRPETMYGQTTCFVSPKIDYGVFDAGNGEYYITTERAFKNMSFQNLTPKRGYYKPVATINGKALIGSKINAPLAELKDLRVLPMETVKATKGTGVVTCVPSDSPDDFITTRDLSNKPEYYGIEKDWVKTEIIPIVQTEKYGDKCAEFLVNELKIKSPKDAVLLAEAKELAYKEGFYNGRMKIGKYSGEKVEDAKPKVKADLVASGDAFVYNEPENQVISRSGDDCCVSLEDQWFIDYGEEVWLGQALECLKDMETFSKETRHGFEGVFAWMKNWAVTRKFGLGTKLPWDHQYLVESLSDSTIYMAYYTIDRFLHSDFYGQVPGKFDIKPELLTDEVFDYIFTRRDEIKTEIPIEQLNEMRREFEYFYPLDVRVSGKDLIPNHLTFFIYTHVALFPKKFWPQGVRANGHLLLNNAKMSKSTGNFMTLEQIVEKFGADASRIAMADAGDTVEDANFDEANANAAILRLTTLKDWCEEELRNKDQLRSGEYDSFFDEAFENEMNDLIEKTYNQYTLSNYKQALKSGLFDFQIARDFYRESVNSASLGMHRDLVLKYIEYQALLLAPIAPHFAEYLYKEVLNNKGSVQTAQFPKPSKPVSKSVLDALDYVRNVSRSIREVEGAGLNKKKGKSDFNAGDSVKLTVLVSNTFPEWQDTYIELVRELFEKQQLSNTNLIKQKVGKDMKRGMPFINQLKYRLNSEDPETIFNRKLTYNEVEVATKVVELLKNAPFAVKVSDLEILAFDNGSSKAKNVLTGEEVELDIKGKVKENAVPGEPGILIKKVE</sequence>
<keyword evidence="7" id="KW-0030">Aminoacyl-tRNA synthetase</keyword>
<feature type="compositionally biased region" description="Basic and acidic residues" evidence="10">
    <location>
        <begin position="141"/>
        <end position="157"/>
    </location>
</feature>
<dbReference type="InterPro" id="IPR014729">
    <property type="entry name" value="Rossmann-like_a/b/a_fold"/>
</dbReference>
<keyword evidence="3" id="KW-0436">Ligase</keyword>
<dbReference type="CDD" id="cd07959">
    <property type="entry name" value="Anticodon_Ia_Leu_AEc"/>
    <property type="match status" value="1"/>
</dbReference>
<dbReference type="InterPro" id="IPR013155">
    <property type="entry name" value="M/V/L/I-tRNA-synth_anticd-bd"/>
</dbReference>
<dbReference type="EMBL" id="OZ022405">
    <property type="protein sequence ID" value="CAK9436325.1"/>
    <property type="molecule type" value="Genomic_DNA"/>
</dbReference>
<dbReference type="InterPro" id="IPR009008">
    <property type="entry name" value="Val/Leu/Ile-tRNA-synth_edit"/>
</dbReference>
<proteinExistence type="inferred from homology"/>
<evidence type="ECO:0000256" key="9">
    <source>
        <dbReference type="ARBA" id="ARBA00047469"/>
    </source>
</evidence>
<dbReference type="EC" id="6.1.1.4" evidence="2"/>
<evidence type="ECO:0000256" key="8">
    <source>
        <dbReference type="ARBA" id="ARBA00030520"/>
    </source>
</evidence>
<evidence type="ECO:0000256" key="6">
    <source>
        <dbReference type="ARBA" id="ARBA00022917"/>
    </source>
</evidence>
<keyword evidence="5" id="KW-0067">ATP-binding</keyword>
<evidence type="ECO:0000256" key="7">
    <source>
        <dbReference type="ARBA" id="ARBA00023146"/>
    </source>
</evidence>
<comment type="catalytic activity">
    <reaction evidence="9">
        <text>tRNA(Leu) + L-leucine + ATP = L-leucyl-tRNA(Leu) + AMP + diphosphate</text>
        <dbReference type="Rhea" id="RHEA:11688"/>
        <dbReference type="Rhea" id="RHEA-COMP:9613"/>
        <dbReference type="Rhea" id="RHEA-COMP:9622"/>
        <dbReference type="ChEBI" id="CHEBI:30616"/>
        <dbReference type="ChEBI" id="CHEBI:33019"/>
        <dbReference type="ChEBI" id="CHEBI:57427"/>
        <dbReference type="ChEBI" id="CHEBI:78442"/>
        <dbReference type="ChEBI" id="CHEBI:78494"/>
        <dbReference type="ChEBI" id="CHEBI:456215"/>
        <dbReference type="EC" id="6.1.1.4"/>
    </reaction>
</comment>
<dbReference type="Pfam" id="PF08264">
    <property type="entry name" value="Anticodon_1"/>
    <property type="match status" value="1"/>
</dbReference>
<dbReference type="Proteomes" id="UP001497383">
    <property type="component" value="Chromosome 1"/>
</dbReference>
<dbReference type="NCBIfam" id="TIGR00395">
    <property type="entry name" value="leuS_arch"/>
    <property type="match status" value="1"/>
</dbReference>
<evidence type="ECO:0000259" key="12">
    <source>
        <dbReference type="Pfam" id="PF08264"/>
    </source>
</evidence>
<dbReference type="GeneID" id="92206079"/>
<evidence type="ECO:0000256" key="1">
    <source>
        <dbReference type="ARBA" id="ARBA00005594"/>
    </source>
</evidence>
<keyword evidence="14" id="KW-1185">Reference proteome</keyword>
<dbReference type="Gene3D" id="3.90.740.10">
    <property type="entry name" value="Valyl/Leucyl/Isoleucyl-tRNA synthetase, editing domain"/>
    <property type="match status" value="1"/>
</dbReference>
<dbReference type="InterPro" id="IPR002300">
    <property type="entry name" value="aa-tRNA-synth_Ia"/>
</dbReference>
<keyword evidence="6" id="KW-0648">Protein biosynthesis</keyword>
<dbReference type="Gene3D" id="1.10.730.10">
    <property type="entry name" value="Isoleucyl-tRNA Synthetase, Domain 1"/>
    <property type="match status" value="1"/>
</dbReference>